<name>A0A8C0BSV9_9AVES</name>
<evidence type="ECO:0000259" key="2">
    <source>
        <dbReference type="Pfam" id="PF18704"/>
    </source>
</evidence>
<reference evidence="3" key="1">
    <citation type="submission" date="2025-08" db="UniProtKB">
        <authorList>
            <consortium name="Ensembl"/>
        </authorList>
    </citation>
    <scope>IDENTIFICATION</scope>
</reference>
<evidence type="ECO:0000256" key="1">
    <source>
        <dbReference type="SAM" id="MobiDB-lite"/>
    </source>
</evidence>
<reference evidence="3" key="2">
    <citation type="submission" date="2025-09" db="UniProtKB">
        <authorList>
            <consortium name="Ensembl"/>
        </authorList>
    </citation>
    <scope>IDENTIFICATION</scope>
</reference>
<dbReference type="Ensembl" id="ENSBJAT00000022371.1">
    <property type="protein sequence ID" value="ENSBJAP00000021759.1"/>
    <property type="gene ID" value="ENSBJAG00000014178.1"/>
</dbReference>
<dbReference type="InterPro" id="IPR041012">
    <property type="entry name" value="GEN_chromo"/>
</dbReference>
<dbReference type="Pfam" id="PF18704">
    <property type="entry name" value="Chromo_2"/>
    <property type="match status" value="1"/>
</dbReference>
<feature type="region of interest" description="Disordered" evidence="1">
    <location>
        <begin position="533"/>
        <end position="553"/>
    </location>
</feature>
<evidence type="ECO:0000313" key="3">
    <source>
        <dbReference type="Ensembl" id="ENSBJAP00000021759.1"/>
    </source>
</evidence>
<sequence length="591" mass="65855">MEWTKHYACKKLLALLTRYDMIQRKSGYIDSKQLQAIRIVKTRVKNGVPCFEIEWQKPEHYIDAEDEPVELFVVTVEEESLFQAAYPDVVALYQVEKSEVLKKKQKNRKDRPKEKELSNVYDEVSDLLSQMNLKSRCGILPVQDSTSDIKTPREDQIHQRSTESKDLVLASASCITTVQMPASAAALPLTTSYSLLQSMLADSSVSPAQFTKDSGISSSSSVTARLQLSSIDWEGTFFSASPALGGDTHDPAADLTTCIKHSHALGHETVIASSEYSDAMQSDQHHSDSADDSVSDDAMEQFQKWSLSERILKKTSVPSKPLLSEDVMQLESLKCFKQTQEMLNPDKDYVSSSCQLNKLVQENKNVLSESYARESSIHIYQDQYKKADSLAEMMQKDHNISSSTSLTLSGQTTETQHPGCEMLPASQKPSDVTGCHIKKACIQTTWKTSFKRSVCHNRCSSSEDSDDGNMNKNLIYEQQQRQLNPDQFKKCFSKESSNIVTSKRTNSDSALIIKGKKKMTNFKKAGNSFSLQVSPKPSSAGEVNCPQSPEQPFEGLGCGPMQQAKSAVPTYAWADSPLPLSERLKGRIKIN</sequence>
<dbReference type="AlphaFoldDB" id="A0A8C0BSV9"/>
<feature type="domain" description="Flap endonuclease GEN chromatin organization modifier" evidence="2">
    <location>
        <begin position="35"/>
        <end position="94"/>
    </location>
</feature>
<proteinExistence type="predicted"/>
<evidence type="ECO:0000313" key="4">
    <source>
        <dbReference type="Proteomes" id="UP000694555"/>
    </source>
</evidence>
<accession>A0A8C0BSV9</accession>
<protein>
    <recommendedName>
        <fullName evidence="2">Flap endonuclease GEN chromatin organization modifier domain-containing protein</fullName>
    </recommendedName>
</protein>
<organism evidence="3 4">
    <name type="scientific">Buteo japonicus</name>
    <dbReference type="NCBI Taxonomy" id="224669"/>
    <lineage>
        <taxon>Eukaryota</taxon>
        <taxon>Metazoa</taxon>
        <taxon>Chordata</taxon>
        <taxon>Craniata</taxon>
        <taxon>Vertebrata</taxon>
        <taxon>Euteleostomi</taxon>
        <taxon>Archelosauria</taxon>
        <taxon>Archosauria</taxon>
        <taxon>Dinosauria</taxon>
        <taxon>Saurischia</taxon>
        <taxon>Theropoda</taxon>
        <taxon>Coelurosauria</taxon>
        <taxon>Aves</taxon>
        <taxon>Neognathae</taxon>
        <taxon>Neoaves</taxon>
        <taxon>Telluraves</taxon>
        <taxon>Accipitrimorphae</taxon>
        <taxon>Accipitriformes</taxon>
        <taxon>Accipitridae</taxon>
        <taxon>Accipitrinae</taxon>
        <taxon>Buteo</taxon>
    </lineage>
</organism>
<dbReference type="Proteomes" id="UP000694555">
    <property type="component" value="Unplaced"/>
</dbReference>
<keyword evidence="4" id="KW-1185">Reference proteome</keyword>